<keyword evidence="2" id="KW-1185">Reference proteome</keyword>
<evidence type="ECO:0000313" key="1">
    <source>
        <dbReference type="EMBL" id="GES15669.1"/>
    </source>
</evidence>
<dbReference type="EMBL" id="BLAE01000081">
    <property type="protein sequence ID" value="GES15669.1"/>
    <property type="molecule type" value="Genomic_DNA"/>
</dbReference>
<accession>A0A5M3X693</accession>
<dbReference type="Proteomes" id="UP000331127">
    <property type="component" value="Unassembled WGS sequence"/>
</dbReference>
<dbReference type="RefSeq" id="WP_155360771.1">
    <property type="nucleotide sequence ID" value="NZ_BAAAHL010000056.1"/>
</dbReference>
<reference evidence="1 2" key="1">
    <citation type="submission" date="2019-10" db="EMBL/GenBank/DDBJ databases">
        <title>Whole genome shotgun sequence of Acrocarpospora macrocephala NBRC 16266.</title>
        <authorList>
            <person name="Ichikawa N."/>
            <person name="Kimura A."/>
            <person name="Kitahashi Y."/>
            <person name="Komaki H."/>
            <person name="Oguchi A."/>
        </authorList>
    </citation>
    <scope>NUCLEOTIDE SEQUENCE [LARGE SCALE GENOMIC DNA]</scope>
    <source>
        <strain evidence="1 2">NBRC 16266</strain>
    </source>
</reference>
<comment type="caution">
    <text evidence="1">The sequence shown here is derived from an EMBL/GenBank/DDBJ whole genome shotgun (WGS) entry which is preliminary data.</text>
</comment>
<dbReference type="AlphaFoldDB" id="A0A5M3X693"/>
<name>A0A5M3X693_9ACTN</name>
<organism evidence="1 2">
    <name type="scientific">Acrocarpospora macrocephala</name>
    <dbReference type="NCBI Taxonomy" id="150177"/>
    <lineage>
        <taxon>Bacteria</taxon>
        <taxon>Bacillati</taxon>
        <taxon>Actinomycetota</taxon>
        <taxon>Actinomycetes</taxon>
        <taxon>Streptosporangiales</taxon>
        <taxon>Streptosporangiaceae</taxon>
        <taxon>Acrocarpospora</taxon>
    </lineage>
</organism>
<gene>
    <name evidence="1" type="ORF">Amac_092670</name>
</gene>
<dbReference type="OrthoDB" id="9889445at2"/>
<proteinExistence type="predicted"/>
<evidence type="ECO:0000313" key="2">
    <source>
        <dbReference type="Proteomes" id="UP000331127"/>
    </source>
</evidence>
<protein>
    <submittedName>
        <fullName evidence="1">Uncharacterized protein</fullName>
    </submittedName>
</protein>
<sequence>MRRLLSLNQFDEDFLRRTLMPVAKALREDVDIVATVRPAGVTAAGCSISVGYTAPNLSTGTRRMIEIKVVFN</sequence>